<name>A0A892ZI29_9NEIS</name>
<keyword evidence="1" id="KW-0479">Metal-binding</keyword>
<evidence type="ECO:0000313" key="3">
    <source>
        <dbReference type="EMBL" id="QRQ81386.1"/>
    </source>
</evidence>
<feature type="domain" description="HMA" evidence="2">
    <location>
        <begin position="2"/>
        <end position="68"/>
    </location>
</feature>
<dbReference type="RefSeq" id="WP_230338679.1">
    <property type="nucleotide sequence ID" value="NZ_CP069798.1"/>
</dbReference>
<keyword evidence="4" id="KW-1185">Reference proteome</keyword>
<dbReference type="GO" id="GO:0046872">
    <property type="term" value="F:metal ion binding"/>
    <property type="evidence" value="ECO:0007669"/>
    <property type="project" value="UniProtKB-KW"/>
</dbReference>
<dbReference type="KEGG" id="ptes:JQU52_11805"/>
<dbReference type="InterPro" id="IPR001802">
    <property type="entry name" value="MerP/CopZ"/>
</dbReference>
<evidence type="ECO:0000256" key="1">
    <source>
        <dbReference type="ARBA" id="ARBA00022723"/>
    </source>
</evidence>
<sequence>MQNITLTIGGMTCQGCANGVSRALKSVAGVEQVQVDLAAHRAEVAFDATQTNTAALIEAVEDVGFEASL</sequence>
<organism evidence="3 4">
    <name type="scientific">Paralysiella testudinis</name>
    <dbReference type="NCBI Taxonomy" id="2809020"/>
    <lineage>
        <taxon>Bacteria</taxon>
        <taxon>Pseudomonadati</taxon>
        <taxon>Pseudomonadota</taxon>
        <taxon>Betaproteobacteria</taxon>
        <taxon>Neisseriales</taxon>
        <taxon>Neisseriaceae</taxon>
        <taxon>Paralysiella</taxon>
    </lineage>
</organism>
<dbReference type="EMBL" id="CP069798">
    <property type="protein sequence ID" value="QRQ81386.1"/>
    <property type="molecule type" value="Genomic_DNA"/>
</dbReference>
<reference evidence="3" key="1">
    <citation type="submission" date="2021-02" db="EMBL/GenBank/DDBJ databases">
        <title>Neisseriaceae sp. 26B isolated from the cloaca of a Common Toad-headed Turtle (Mesoclemmys nasuta).</title>
        <authorList>
            <person name="Spergser J."/>
            <person name="Busse H.-J."/>
        </authorList>
    </citation>
    <scope>NUCLEOTIDE SEQUENCE</scope>
    <source>
        <strain evidence="3">26B</strain>
    </source>
</reference>
<dbReference type="PROSITE" id="PS50846">
    <property type="entry name" value="HMA_2"/>
    <property type="match status" value="1"/>
</dbReference>
<dbReference type="PANTHER" id="PTHR46594:SF4">
    <property type="entry name" value="P-TYPE CATION-TRANSPORTING ATPASE"/>
    <property type="match status" value="1"/>
</dbReference>
<proteinExistence type="predicted"/>
<dbReference type="InterPro" id="IPR006121">
    <property type="entry name" value="HMA_dom"/>
</dbReference>
<evidence type="ECO:0000313" key="4">
    <source>
        <dbReference type="Proteomes" id="UP000653156"/>
    </source>
</evidence>
<dbReference type="CDD" id="cd00371">
    <property type="entry name" value="HMA"/>
    <property type="match status" value="1"/>
</dbReference>
<dbReference type="InterPro" id="IPR017969">
    <property type="entry name" value="Heavy-metal-associated_CS"/>
</dbReference>
<dbReference type="PANTHER" id="PTHR46594">
    <property type="entry name" value="P-TYPE CATION-TRANSPORTING ATPASE"/>
    <property type="match status" value="1"/>
</dbReference>
<dbReference type="PROSITE" id="PS01047">
    <property type="entry name" value="HMA_1"/>
    <property type="match status" value="1"/>
</dbReference>
<evidence type="ECO:0000259" key="2">
    <source>
        <dbReference type="PROSITE" id="PS50846"/>
    </source>
</evidence>
<accession>A0A892ZI29</accession>
<dbReference type="PRINTS" id="PR00946">
    <property type="entry name" value="HGSCAVENGER"/>
</dbReference>
<dbReference type="SUPFAM" id="SSF55008">
    <property type="entry name" value="HMA, heavy metal-associated domain"/>
    <property type="match status" value="1"/>
</dbReference>
<dbReference type="Gene3D" id="3.30.70.100">
    <property type="match status" value="1"/>
</dbReference>
<dbReference type="Proteomes" id="UP000653156">
    <property type="component" value="Chromosome"/>
</dbReference>
<dbReference type="InterPro" id="IPR036163">
    <property type="entry name" value="HMA_dom_sf"/>
</dbReference>
<protein>
    <submittedName>
        <fullName evidence="3">Heavy-metal-associated domain-containing protein</fullName>
    </submittedName>
</protein>
<dbReference type="AlphaFoldDB" id="A0A892ZI29"/>
<dbReference type="Pfam" id="PF00403">
    <property type="entry name" value="HMA"/>
    <property type="match status" value="1"/>
</dbReference>
<gene>
    <name evidence="3" type="ORF">JQU52_11805</name>
</gene>
<dbReference type="FunFam" id="3.30.70.100:FF:000005">
    <property type="entry name" value="Copper-exporting P-type ATPase A"/>
    <property type="match status" value="1"/>
</dbReference>